<comment type="caution">
    <text evidence="3">The sequence shown here is derived from an EMBL/GenBank/DDBJ whole genome shotgun (WGS) entry which is preliminary data.</text>
</comment>
<dbReference type="InterPro" id="IPR002201">
    <property type="entry name" value="Glyco_trans_9"/>
</dbReference>
<keyword evidence="2" id="KW-0808">Transferase</keyword>
<accession>A0A9X8JH96</accession>
<keyword evidence="1" id="KW-0328">Glycosyltransferase</keyword>
<dbReference type="PANTHER" id="PTHR30160:SF7">
    <property type="entry name" value="ADP-HEPTOSE--LPS HEPTOSYLTRANSFERASE 2"/>
    <property type="match status" value="1"/>
</dbReference>
<dbReference type="Proteomes" id="UP001138460">
    <property type="component" value="Unassembled WGS sequence"/>
</dbReference>
<proteinExistence type="predicted"/>
<sequence length="330" mass="38349">MQRILVMRIDFLGDMVCTTALIRSLRTQWPIAEIHVLANQYNSAVLAGNPDVTDVYHYIYSKNRHRNPRSGLFFSLIDKFSLIMRLRRLKFDLMIIPNGGMNKNSIQFSRWLNIKDKRWHTKETEFDDRNIGHITQRPIIHEVISGYQLVPELGMPDIKKMNLYLYPNSELKMKWERIIKNKSKYNVGFFISNKCFSRQWPRNNWFQLAGELGDDFNIKIFCSPDDVFENDALELSPSCYIRPKTVPDLIAAMSHLDIVVSADSAPVHFGAALQIPVVSLFEARPEKYLRWYPIGVKNIVLYRGDRVDSIYVDDVKNAILTLGCSFKNSH</sequence>
<dbReference type="CDD" id="cd03789">
    <property type="entry name" value="GT9_LPS_heptosyltransferase"/>
    <property type="match status" value="1"/>
</dbReference>
<dbReference type="OrthoDB" id="9797795at2"/>
<evidence type="ECO:0000256" key="1">
    <source>
        <dbReference type="ARBA" id="ARBA00022676"/>
    </source>
</evidence>
<dbReference type="EMBL" id="NWTM01000005">
    <property type="protein sequence ID" value="RYC39429.1"/>
    <property type="molecule type" value="Genomic_DNA"/>
</dbReference>
<dbReference type="PANTHER" id="PTHR30160">
    <property type="entry name" value="TETRAACYLDISACCHARIDE 4'-KINASE-RELATED"/>
    <property type="match status" value="1"/>
</dbReference>
<dbReference type="Pfam" id="PF01075">
    <property type="entry name" value="Glyco_transf_9"/>
    <property type="match status" value="1"/>
</dbReference>
<evidence type="ECO:0000313" key="4">
    <source>
        <dbReference type="Proteomes" id="UP001138460"/>
    </source>
</evidence>
<dbReference type="GO" id="GO:0009244">
    <property type="term" value="P:lipopolysaccharide core region biosynthetic process"/>
    <property type="evidence" value="ECO:0007669"/>
    <property type="project" value="TreeGrafter"/>
</dbReference>
<protein>
    <submittedName>
        <fullName evidence="3">Lipopolysaccharide heptosyltransferase family protein</fullName>
    </submittedName>
</protein>
<keyword evidence="4" id="KW-1185">Reference proteome</keyword>
<dbReference type="SUPFAM" id="SSF53756">
    <property type="entry name" value="UDP-Glycosyltransferase/glycogen phosphorylase"/>
    <property type="match status" value="1"/>
</dbReference>
<dbReference type="InterPro" id="IPR051199">
    <property type="entry name" value="LPS_LOS_Heptosyltrfase"/>
</dbReference>
<organism evidence="3 4">
    <name type="scientific">Pectobacterium zantedeschiae</name>
    <dbReference type="NCBI Taxonomy" id="2034769"/>
    <lineage>
        <taxon>Bacteria</taxon>
        <taxon>Pseudomonadati</taxon>
        <taxon>Pseudomonadota</taxon>
        <taxon>Gammaproteobacteria</taxon>
        <taxon>Enterobacterales</taxon>
        <taxon>Pectobacteriaceae</taxon>
        <taxon>Pectobacterium</taxon>
    </lineage>
</organism>
<evidence type="ECO:0000313" key="3">
    <source>
        <dbReference type="EMBL" id="RYC39429.1"/>
    </source>
</evidence>
<dbReference type="GO" id="GO:0005829">
    <property type="term" value="C:cytosol"/>
    <property type="evidence" value="ECO:0007669"/>
    <property type="project" value="TreeGrafter"/>
</dbReference>
<dbReference type="RefSeq" id="WP_129713121.1">
    <property type="nucleotide sequence ID" value="NZ_JBEHFA010000016.1"/>
</dbReference>
<dbReference type="AlphaFoldDB" id="A0A9X8JH96"/>
<name>A0A9X8JH96_9GAMM</name>
<reference evidence="3 4" key="1">
    <citation type="journal article" date="2018" name="Syst. Appl. Microbiol.">
        <title>Pectobacterium zantedeschiae sp. nov. a new species of a soft rot pathogen isolated from Calla lily (Zantedeschia spp.).</title>
        <authorList>
            <person name="Waleron M."/>
            <person name="Misztak A."/>
            <person name="Waleron M."/>
            <person name="Franczuk M."/>
            <person name="Jonca J."/>
            <person name="Wielgomas B."/>
            <person name="Mikicinski A."/>
            <person name="Popovic T."/>
            <person name="Waleron K."/>
        </authorList>
    </citation>
    <scope>NUCLEOTIDE SEQUENCE [LARGE SCALE GENOMIC DNA]</scope>
    <source>
        <strain evidence="3 4">9M</strain>
    </source>
</reference>
<dbReference type="Gene3D" id="3.40.50.2000">
    <property type="entry name" value="Glycogen Phosphorylase B"/>
    <property type="match status" value="2"/>
</dbReference>
<evidence type="ECO:0000256" key="2">
    <source>
        <dbReference type="ARBA" id="ARBA00022679"/>
    </source>
</evidence>
<dbReference type="GO" id="GO:0008713">
    <property type="term" value="F:ADP-heptose-lipopolysaccharide heptosyltransferase activity"/>
    <property type="evidence" value="ECO:0007669"/>
    <property type="project" value="TreeGrafter"/>
</dbReference>
<gene>
    <name evidence="3" type="ORF">CLR69_20265</name>
</gene>